<dbReference type="EMBL" id="UINC01000666">
    <property type="protein sequence ID" value="SUZ59217.1"/>
    <property type="molecule type" value="Genomic_DNA"/>
</dbReference>
<evidence type="ECO:0000313" key="1">
    <source>
        <dbReference type="EMBL" id="SUZ59217.1"/>
    </source>
</evidence>
<gene>
    <name evidence="1" type="ORF">METZ01_LOCUS12071</name>
</gene>
<organism evidence="1">
    <name type="scientific">marine metagenome</name>
    <dbReference type="NCBI Taxonomy" id="408172"/>
    <lineage>
        <taxon>unclassified sequences</taxon>
        <taxon>metagenomes</taxon>
        <taxon>ecological metagenomes</taxon>
    </lineage>
</organism>
<proteinExistence type="predicted"/>
<accession>A0A381NXS1</accession>
<dbReference type="AlphaFoldDB" id="A0A381NXS1"/>
<protein>
    <submittedName>
        <fullName evidence="1">Uncharacterized protein</fullName>
    </submittedName>
</protein>
<sequence length="167" mass="18911">MVFYDAAVIGEVVSEVAQRLGVNEAITLDIDEASPLGRSKILNYDPIDLWVDGGALENTQRPRQFGRSRSRDTIGRLLLRVLDRRSGRFDAAPDDDELDLAQFAAWDVHSVGRLERMGLGGQRKRRLYQFRNRHGFTDVADAAFDELWGSSELSWLEIERLSEGCRS</sequence>
<name>A0A381NXS1_9ZZZZ</name>
<reference evidence="1" key="1">
    <citation type="submission" date="2018-05" db="EMBL/GenBank/DDBJ databases">
        <authorList>
            <person name="Lanie J.A."/>
            <person name="Ng W.-L."/>
            <person name="Kazmierczak K.M."/>
            <person name="Andrzejewski T.M."/>
            <person name="Davidsen T.M."/>
            <person name="Wayne K.J."/>
            <person name="Tettelin H."/>
            <person name="Glass J.I."/>
            <person name="Rusch D."/>
            <person name="Podicherti R."/>
            <person name="Tsui H.-C.T."/>
            <person name="Winkler M.E."/>
        </authorList>
    </citation>
    <scope>NUCLEOTIDE SEQUENCE</scope>
</reference>